<dbReference type="EMBL" id="MOAE01000026">
    <property type="protein sequence ID" value="OIN63856.1"/>
    <property type="molecule type" value="Genomic_DNA"/>
</dbReference>
<gene>
    <name evidence="2" type="ORF">BFS26_04875</name>
</gene>
<feature type="transmembrane region" description="Helical" evidence="1">
    <location>
        <begin position="80"/>
        <end position="100"/>
    </location>
</feature>
<name>A0A1S2W037_BIFLN</name>
<feature type="transmembrane region" description="Helical" evidence="1">
    <location>
        <begin position="49"/>
        <end position="68"/>
    </location>
</feature>
<reference evidence="2 3" key="1">
    <citation type="journal article" date="2016" name="BMC Microbiol.">
        <title>Fucosyllactose and L-fucose utilization of infant Bifidobacterium longum and Bifidobacterium kashiwanohense.</title>
        <authorList>
            <person name="Bunesova V."/>
            <person name="Lacroix C."/>
            <person name="Schwab C."/>
        </authorList>
    </citation>
    <scope>NUCLEOTIDE SEQUENCE [LARGE SCALE GENOMIC DNA]</scope>
    <source>
        <strain evidence="2 3">BSM11-5</strain>
    </source>
</reference>
<protein>
    <recommendedName>
        <fullName evidence="4">Transmembrane protein</fullName>
    </recommendedName>
</protein>
<proteinExistence type="predicted"/>
<accession>A0A1S2W037</accession>
<keyword evidence="1" id="KW-0812">Transmembrane</keyword>
<evidence type="ECO:0000313" key="2">
    <source>
        <dbReference type="EMBL" id="OIN63856.1"/>
    </source>
</evidence>
<keyword evidence="1" id="KW-0472">Membrane</keyword>
<feature type="transmembrane region" description="Helical" evidence="1">
    <location>
        <begin position="120"/>
        <end position="149"/>
    </location>
</feature>
<organism evidence="2 3">
    <name type="scientific">Bifidobacterium longum subsp. suis</name>
    <dbReference type="NCBI Taxonomy" id="1695"/>
    <lineage>
        <taxon>Bacteria</taxon>
        <taxon>Bacillati</taxon>
        <taxon>Actinomycetota</taxon>
        <taxon>Actinomycetes</taxon>
        <taxon>Bifidobacteriales</taxon>
        <taxon>Bifidobacteriaceae</taxon>
        <taxon>Bifidobacterium</taxon>
    </lineage>
</organism>
<dbReference type="Proteomes" id="UP000181801">
    <property type="component" value="Unassembled WGS sequence"/>
</dbReference>
<dbReference type="AlphaFoldDB" id="A0A1S2W037"/>
<dbReference type="RefSeq" id="WP_032683411.1">
    <property type="nucleotide sequence ID" value="NZ_JGZA01000006.1"/>
</dbReference>
<comment type="caution">
    <text evidence="2">The sequence shown here is derived from an EMBL/GenBank/DDBJ whole genome shotgun (WGS) entry which is preliminary data.</text>
</comment>
<sequence length="194" mass="22628">MLVRVIAGLLSVLLTVWLPYEAVFDERRLMMWDRVDAVAGAVVRRQLDWPWYMLEAVVFVGVLWLLNADKSGFPFWVGRVFRYGIVVWCVFVVAGSLLGWRMVRVRQRMWPTWRYWYRNGVIASFVVACVCIAMMCWAFSVVSGFLCWLRSVMSRLPEFLRSRIRSMRVIGRPNGPSMLEARWCFVAKPCVICG</sequence>
<evidence type="ECO:0008006" key="4">
    <source>
        <dbReference type="Google" id="ProtNLM"/>
    </source>
</evidence>
<evidence type="ECO:0000256" key="1">
    <source>
        <dbReference type="SAM" id="Phobius"/>
    </source>
</evidence>
<evidence type="ECO:0000313" key="3">
    <source>
        <dbReference type="Proteomes" id="UP000181801"/>
    </source>
</evidence>
<keyword evidence="1" id="KW-1133">Transmembrane helix</keyword>